<dbReference type="AlphaFoldDB" id="A0A9Q1I3Q5"/>
<dbReference type="Proteomes" id="UP001152803">
    <property type="component" value="Unassembled WGS sequence"/>
</dbReference>
<dbReference type="EMBL" id="JAFJMO010000004">
    <property type="protein sequence ID" value="KAJ8279183.1"/>
    <property type="molecule type" value="Genomic_DNA"/>
</dbReference>
<dbReference type="OrthoDB" id="10609559at2759"/>
<proteinExistence type="predicted"/>
<protein>
    <submittedName>
        <fullName evidence="1">Uncharacterized protein</fullName>
    </submittedName>
</protein>
<accession>A0A9Q1I3Q5</accession>
<organism evidence="1 2">
    <name type="scientific">Conger conger</name>
    <name type="common">Conger eel</name>
    <name type="synonym">Muraena conger</name>
    <dbReference type="NCBI Taxonomy" id="82655"/>
    <lineage>
        <taxon>Eukaryota</taxon>
        <taxon>Metazoa</taxon>
        <taxon>Chordata</taxon>
        <taxon>Craniata</taxon>
        <taxon>Vertebrata</taxon>
        <taxon>Euteleostomi</taxon>
        <taxon>Actinopterygii</taxon>
        <taxon>Neopterygii</taxon>
        <taxon>Teleostei</taxon>
        <taxon>Anguilliformes</taxon>
        <taxon>Congridae</taxon>
        <taxon>Conger</taxon>
    </lineage>
</organism>
<evidence type="ECO:0000313" key="1">
    <source>
        <dbReference type="EMBL" id="KAJ8279183.1"/>
    </source>
</evidence>
<keyword evidence="2" id="KW-1185">Reference proteome</keyword>
<name>A0A9Q1I3Q5_CONCO</name>
<reference evidence="1" key="1">
    <citation type="journal article" date="2023" name="Science">
        <title>Genome structures resolve the early diversification of teleost fishes.</title>
        <authorList>
            <person name="Parey E."/>
            <person name="Louis A."/>
            <person name="Montfort J."/>
            <person name="Bouchez O."/>
            <person name="Roques C."/>
            <person name="Iampietro C."/>
            <person name="Lluch J."/>
            <person name="Castinel A."/>
            <person name="Donnadieu C."/>
            <person name="Desvignes T."/>
            <person name="Floi Bucao C."/>
            <person name="Jouanno E."/>
            <person name="Wen M."/>
            <person name="Mejri S."/>
            <person name="Dirks R."/>
            <person name="Jansen H."/>
            <person name="Henkel C."/>
            <person name="Chen W.J."/>
            <person name="Zahm M."/>
            <person name="Cabau C."/>
            <person name="Klopp C."/>
            <person name="Thompson A.W."/>
            <person name="Robinson-Rechavi M."/>
            <person name="Braasch I."/>
            <person name="Lecointre G."/>
            <person name="Bobe J."/>
            <person name="Postlethwait J.H."/>
            <person name="Berthelot C."/>
            <person name="Roest Crollius H."/>
            <person name="Guiguen Y."/>
        </authorList>
    </citation>
    <scope>NUCLEOTIDE SEQUENCE</scope>
    <source>
        <strain evidence="1">Concon-B</strain>
    </source>
</reference>
<evidence type="ECO:0000313" key="2">
    <source>
        <dbReference type="Proteomes" id="UP001152803"/>
    </source>
</evidence>
<comment type="caution">
    <text evidence="1">The sequence shown here is derived from an EMBL/GenBank/DDBJ whole genome shotgun (WGS) entry which is preliminary data.</text>
</comment>
<gene>
    <name evidence="1" type="ORF">COCON_G00062490</name>
</gene>
<sequence length="139" mass="15954">MFRIQHPRIYNDAAIHIQWLTRTLGRLLQNPAWGRVHSGQNTWGTPRPSKSAQPIIILTTITTTIIIWQATVKWSPVKRELLGRSSLLQYHTLCLIRPRHCRQVAILDTMVIIRTLETIPSSLDSITNSQQAERQVAKN</sequence>